<feature type="transmembrane region" description="Helical" evidence="1">
    <location>
        <begin position="28"/>
        <end position="52"/>
    </location>
</feature>
<name>A0AAW9Q3N8_9BURK</name>
<reference evidence="2 3" key="1">
    <citation type="submission" date="2024-02" db="EMBL/GenBank/DDBJ databases">
        <title>Genome sequence of Aquincola sp. MAHUQ-54.</title>
        <authorList>
            <person name="Huq M.A."/>
        </authorList>
    </citation>
    <scope>NUCLEOTIDE SEQUENCE [LARGE SCALE GENOMIC DNA]</scope>
    <source>
        <strain evidence="2 3">MAHUQ-54</strain>
    </source>
</reference>
<evidence type="ECO:0000256" key="1">
    <source>
        <dbReference type="SAM" id="Phobius"/>
    </source>
</evidence>
<evidence type="ECO:0000313" key="3">
    <source>
        <dbReference type="Proteomes" id="UP001336250"/>
    </source>
</evidence>
<evidence type="ECO:0008006" key="4">
    <source>
        <dbReference type="Google" id="ProtNLM"/>
    </source>
</evidence>
<proteinExistence type="predicted"/>
<keyword evidence="1" id="KW-0812">Transmembrane</keyword>
<gene>
    <name evidence="2" type="ORF">V4F39_11945</name>
</gene>
<organism evidence="2 3">
    <name type="scientific">Aquincola agrisoli</name>
    <dbReference type="NCBI Taxonomy" id="3119538"/>
    <lineage>
        <taxon>Bacteria</taxon>
        <taxon>Pseudomonadati</taxon>
        <taxon>Pseudomonadota</taxon>
        <taxon>Betaproteobacteria</taxon>
        <taxon>Burkholderiales</taxon>
        <taxon>Sphaerotilaceae</taxon>
        <taxon>Aquincola</taxon>
    </lineage>
</organism>
<accession>A0AAW9Q3N8</accession>
<dbReference type="AlphaFoldDB" id="A0AAW9Q3N8"/>
<keyword evidence="1" id="KW-0472">Membrane</keyword>
<dbReference type="EMBL" id="JAZIBG010000028">
    <property type="protein sequence ID" value="MEF7614623.1"/>
    <property type="molecule type" value="Genomic_DNA"/>
</dbReference>
<sequence>MLADHAEAYADLVAQEVQAASARWRRRLVLGIVALASFGVALVLIGVAAMLWAVTPDAAMRAPWLLLVVPGVPTVVALGCWIALSNEAKGNGFETLREQFAADMAMLREVSAS</sequence>
<evidence type="ECO:0000313" key="2">
    <source>
        <dbReference type="EMBL" id="MEF7614623.1"/>
    </source>
</evidence>
<keyword evidence="3" id="KW-1185">Reference proteome</keyword>
<comment type="caution">
    <text evidence="2">The sequence shown here is derived from an EMBL/GenBank/DDBJ whole genome shotgun (WGS) entry which is preliminary data.</text>
</comment>
<dbReference type="Proteomes" id="UP001336250">
    <property type="component" value="Unassembled WGS sequence"/>
</dbReference>
<protein>
    <recommendedName>
        <fullName evidence="4">Superfamily III holin-X</fullName>
    </recommendedName>
</protein>
<keyword evidence="1" id="KW-1133">Transmembrane helix</keyword>
<feature type="transmembrane region" description="Helical" evidence="1">
    <location>
        <begin position="64"/>
        <end position="84"/>
    </location>
</feature>